<evidence type="ECO:0000313" key="3">
    <source>
        <dbReference type="Proteomes" id="UP000547614"/>
    </source>
</evidence>
<keyword evidence="3" id="KW-1185">Reference proteome</keyword>
<gene>
    <name evidence="2" type="ORF">FHR94_003280</name>
</gene>
<sequence>MAALLAWLAETGPAVWMGQSRWGYASVNTLHVLGIALLVGAITALDLRLLGWQRQLALPALARLLQPVAITGLLLALTTGTLLFLADPTGYTAMPLFWIKLALAVLAIANALLLNLGPGLAHASLRRLRLAGGLSLALWLATLAAGRFLAFV</sequence>
<dbReference type="EMBL" id="JACHXP010000020">
    <property type="protein sequence ID" value="MBB3192004.1"/>
    <property type="molecule type" value="Genomic_DNA"/>
</dbReference>
<feature type="transmembrane region" description="Helical" evidence="1">
    <location>
        <begin position="64"/>
        <end position="85"/>
    </location>
</feature>
<dbReference type="RefSeq" id="WP_183327206.1">
    <property type="nucleotide sequence ID" value="NZ_JACHXP010000020.1"/>
</dbReference>
<dbReference type="AlphaFoldDB" id="A0A839VHA9"/>
<keyword evidence="1" id="KW-1133">Transmembrane helix</keyword>
<dbReference type="Proteomes" id="UP000547614">
    <property type="component" value="Unassembled WGS sequence"/>
</dbReference>
<reference evidence="2 3" key="1">
    <citation type="submission" date="2020-08" db="EMBL/GenBank/DDBJ databases">
        <title>Genomic Encyclopedia of Type Strains, Phase III (KMG-III): the genomes of soil and plant-associated and newly described type strains.</title>
        <authorList>
            <person name="Whitman W."/>
        </authorList>
    </citation>
    <scope>NUCLEOTIDE SEQUENCE [LARGE SCALE GENOMIC DNA]</scope>
    <source>
        <strain evidence="2 3">CECT 7282</strain>
    </source>
</reference>
<keyword evidence="1" id="KW-0812">Transmembrane</keyword>
<feature type="transmembrane region" description="Helical" evidence="1">
    <location>
        <begin position="97"/>
        <end position="116"/>
    </location>
</feature>
<name>A0A839VHA9_9GAMM</name>
<evidence type="ECO:0000256" key="1">
    <source>
        <dbReference type="SAM" id="Phobius"/>
    </source>
</evidence>
<evidence type="ECO:0000313" key="2">
    <source>
        <dbReference type="EMBL" id="MBB3192004.1"/>
    </source>
</evidence>
<comment type="caution">
    <text evidence="2">The sequence shown here is derived from an EMBL/GenBank/DDBJ whole genome shotgun (WGS) entry which is preliminary data.</text>
</comment>
<feature type="transmembrane region" description="Helical" evidence="1">
    <location>
        <begin position="30"/>
        <end position="52"/>
    </location>
</feature>
<protein>
    <recommendedName>
        <fullName evidence="4">DUF2214 domain-containing protein</fullName>
    </recommendedName>
</protein>
<proteinExistence type="predicted"/>
<organism evidence="2 3">
    <name type="scientific">Halomonas cerina</name>
    <dbReference type="NCBI Taxonomy" id="447424"/>
    <lineage>
        <taxon>Bacteria</taxon>
        <taxon>Pseudomonadati</taxon>
        <taxon>Pseudomonadota</taxon>
        <taxon>Gammaproteobacteria</taxon>
        <taxon>Oceanospirillales</taxon>
        <taxon>Halomonadaceae</taxon>
        <taxon>Halomonas</taxon>
    </lineage>
</organism>
<feature type="transmembrane region" description="Helical" evidence="1">
    <location>
        <begin position="128"/>
        <end position="150"/>
    </location>
</feature>
<keyword evidence="1" id="KW-0472">Membrane</keyword>
<accession>A0A839VHA9</accession>
<evidence type="ECO:0008006" key="4">
    <source>
        <dbReference type="Google" id="ProtNLM"/>
    </source>
</evidence>